<dbReference type="InterPro" id="IPR036388">
    <property type="entry name" value="WH-like_DNA-bd_sf"/>
</dbReference>
<name>A0A1I5ZRK9_9PSEU</name>
<dbReference type="GO" id="GO:0003677">
    <property type="term" value="F:DNA binding"/>
    <property type="evidence" value="ECO:0007669"/>
    <property type="project" value="UniProtKB-KW"/>
</dbReference>
<protein>
    <submittedName>
        <fullName evidence="2">DNA-binding transcriptional regulator, MarR family</fullName>
    </submittedName>
</protein>
<dbReference type="PROSITE" id="PS50995">
    <property type="entry name" value="HTH_MARR_2"/>
    <property type="match status" value="1"/>
</dbReference>
<dbReference type="SMART" id="SM00347">
    <property type="entry name" value="HTH_MARR"/>
    <property type="match status" value="1"/>
</dbReference>
<dbReference type="STRING" id="587909.SAMN05421810_11062"/>
<dbReference type="Gene3D" id="1.10.10.10">
    <property type="entry name" value="Winged helix-like DNA-binding domain superfamily/Winged helix DNA-binding domain"/>
    <property type="match status" value="1"/>
</dbReference>
<dbReference type="SUPFAM" id="SSF46785">
    <property type="entry name" value="Winged helix' DNA-binding domain"/>
    <property type="match status" value="1"/>
</dbReference>
<dbReference type="Pfam" id="PF12802">
    <property type="entry name" value="MarR_2"/>
    <property type="match status" value="1"/>
</dbReference>
<dbReference type="Proteomes" id="UP000198727">
    <property type="component" value="Unassembled WGS sequence"/>
</dbReference>
<organism evidence="2 3">
    <name type="scientific">Amycolatopsis arida</name>
    <dbReference type="NCBI Taxonomy" id="587909"/>
    <lineage>
        <taxon>Bacteria</taxon>
        <taxon>Bacillati</taxon>
        <taxon>Actinomycetota</taxon>
        <taxon>Actinomycetes</taxon>
        <taxon>Pseudonocardiales</taxon>
        <taxon>Pseudonocardiaceae</taxon>
        <taxon>Amycolatopsis</taxon>
    </lineage>
</organism>
<dbReference type="PANTHER" id="PTHR33164">
    <property type="entry name" value="TRANSCRIPTIONAL REGULATOR, MARR FAMILY"/>
    <property type="match status" value="1"/>
</dbReference>
<gene>
    <name evidence="2" type="ORF">SAMN05421810_11062</name>
</gene>
<dbReference type="AlphaFoldDB" id="A0A1I5ZRK9"/>
<feature type="domain" description="HTH marR-type" evidence="1">
    <location>
        <begin position="18"/>
        <end position="147"/>
    </location>
</feature>
<dbReference type="GO" id="GO:0006950">
    <property type="term" value="P:response to stress"/>
    <property type="evidence" value="ECO:0007669"/>
    <property type="project" value="TreeGrafter"/>
</dbReference>
<dbReference type="RefSeq" id="WP_243859760.1">
    <property type="nucleotide sequence ID" value="NZ_FOWW01000010.1"/>
</dbReference>
<reference evidence="3" key="1">
    <citation type="submission" date="2016-10" db="EMBL/GenBank/DDBJ databases">
        <authorList>
            <person name="Varghese N."/>
            <person name="Submissions S."/>
        </authorList>
    </citation>
    <scope>NUCLEOTIDE SEQUENCE [LARGE SCALE GENOMIC DNA]</scope>
    <source>
        <strain evidence="3">CGMCC 4.5579</strain>
    </source>
</reference>
<evidence type="ECO:0000313" key="3">
    <source>
        <dbReference type="Proteomes" id="UP000198727"/>
    </source>
</evidence>
<accession>A0A1I5ZRK9</accession>
<dbReference type="InterPro" id="IPR000835">
    <property type="entry name" value="HTH_MarR-typ"/>
</dbReference>
<dbReference type="GO" id="GO:0003700">
    <property type="term" value="F:DNA-binding transcription factor activity"/>
    <property type="evidence" value="ECO:0007669"/>
    <property type="project" value="InterPro"/>
</dbReference>
<dbReference type="EMBL" id="FOWW01000010">
    <property type="protein sequence ID" value="SFQ58837.1"/>
    <property type="molecule type" value="Genomic_DNA"/>
</dbReference>
<keyword evidence="3" id="KW-1185">Reference proteome</keyword>
<dbReference type="PANTHER" id="PTHR33164:SF89">
    <property type="entry name" value="MARR FAMILY REGULATORY PROTEIN"/>
    <property type="match status" value="1"/>
</dbReference>
<dbReference type="InterPro" id="IPR036390">
    <property type="entry name" value="WH_DNA-bd_sf"/>
</dbReference>
<dbReference type="InterPro" id="IPR039422">
    <property type="entry name" value="MarR/SlyA-like"/>
</dbReference>
<sequence>MDTTRPVDPTEDPETWPTSRLLSVAARVVEARWAMLLETLGLTHAGLVALHHLGEDALAQRALARRCRVTDQTISRTVDRLVRSGFAERTADPADRRRQLVRPTPAGRAVYTRAADTERTDPVVTNAIGDDAAFRERLLTIIRRLGESDGSVPAGDPVAD</sequence>
<evidence type="ECO:0000259" key="1">
    <source>
        <dbReference type="PROSITE" id="PS50995"/>
    </source>
</evidence>
<evidence type="ECO:0000313" key="2">
    <source>
        <dbReference type="EMBL" id="SFQ58837.1"/>
    </source>
</evidence>
<proteinExistence type="predicted"/>
<keyword evidence="2" id="KW-0238">DNA-binding</keyword>